<evidence type="ECO:0000313" key="1">
    <source>
        <dbReference type="EMBL" id="KAK6325805.1"/>
    </source>
</evidence>
<keyword evidence="2" id="KW-1185">Reference proteome</keyword>
<proteinExistence type="predicted"/>
<gene>
    <name evidence="1" type="ORF">J4Q44_G00051470</name>
</gene>
<dbReference type="Proteomes" id="UP001356427">
    <property type="component" value="Unassembled WGS sequence"/>
</dbReference>
<dbReference type="EMBL" id="JAGTTL010000003">
    <property type="protein sequence ID" value="KAK6325805.1"/>
    <property type="molecule type" value="Genomic_DNA"/>
</dbReference>
<comment type="caution">
    <text evidence="1">The sequence shown here is derived from an EMBL/GenBank/DDBJ whole genome shotgun (WGS) entry which is preliminary data.</text>
</comment>
<protein>
    <submittedName>
        <fullName evidence="1">Uncharacterized protein</fullName>
    </submittedName>
</protein>
<name>A0AAN8R2B5_9TELE</name>
<organism evidence="1 2">
    <name type="scientific">Coregonus suidteri</name>
    <dbReference type="NCBI Taxonomy" id="861788"/>
    <lineage>
        <taxon>Eukaryota</taxon>
        <taxon>Metazoa</taxon>
        <taxon>Chordata</taxon>
        <taxon>Craniata</taxon>
        <taxon>Vertebrata</taxon>
        <taxon>Euteleostomi</taxon>
        <taxon>Actinopterygii</taxon>
        <taxon>Neopterygii</taxon>
        <taxon>Teleostei</taxon>
        <taxon>Protacanthopterygii</taxon>
        <taxon>Salmoniformes</taxon>
        <taxon>Salmonidae</taxon>
        <taxon>Coregoninae</taxon>
        <taxon>Coregonus</taxon>
    </lineage>
</organism>
<dbReference type="AlphaFoldDB" id="A0AAN8R2B5"/>
<evidence type="ECO:0000313" key="2">
    <source>
        <dbReference type="Proteomes" id="UP001356427"/>
    </source>
</evidence>
<accession>A0AAN8R2B5</accession>
<sequence length="81" mass="8836">MNITLPEHSLHRCLVVCGFRDIIGSAHSLPPTHLHCQLRHLDSPASTFKSLNKYSPSFNSPCPGLLLGSALENRDITCVGI</sequence>
<feature type="non-terminal residue" evidence="1">
    <location>
        <position position="81"/>
    </location>
</feature>
<reference evidence="1 2" key="1">
    <citation type="submission" date="2021-04" db="EMBL/GenBank/DDBJ databases">
        <authorList>
            <person name="De Guttry C."/>
            <person name="Zahm M."/>
            <person name="Klopp C."/>
            <person name="Cabau C."/>
            <person name="Louis A."/>
            <person name="Berthelot C."/>
            <person name="Parey E."/>
            <person name="Roest Crollius H."/>
            <person name="Montfort J."/>
            <person name="Robinson-Rechavi M."/>
            <person name="Bucao C."/>
            <person name="Bouchez O."/>
            <person name="Gislard M."/>
            <person name="Lluch J."/>
            <person name="Milhes M."/>
            <person name="Lampietro C."/>
            <person name="Lopez Roques C."/>
            <person name="Donnadieu C."/>
            <person name="Braasch I."/>
            <person name="Desvignes T."/>
            <person name="Postlethwait J."/>
            <person name="Bobe J."/>
            <person name="Wedekind C."/>
            <person name="Guiguen Y."/>
        </authorList>
    </citation>
    <scope>NUCLEOTIDE SEQUENCE [LARGE SCALE GENOMIC DNA]</scope>
    <source>
        <strain evidence="1">Cs_M1</strain>
        <tissue evidence="1">Blood</tissue>
    </source>
</reference>